<dbReference type="Proteomes" id="UP001215598">
    <property type="component" value="Unassembled WGS sequence"/>
</dbReference>
<protein>
    <submittedName>
        <fullName evidence="1">Uncharacterized protein</fullName>
    </submittedName>
</protein>
<accession>A0AAD7I655</accession>
<name>A0AAD7I655_9AGAR</name>
<sequence>MASQDELTATVFGAVQSLSNTRKANLLLDTALALIGVGQYGPEVENYLEVYLRTPDLPRNDVVRALLARGNARKTGGENLIAKAEQDFRAVLKLDPSNREIQHHLRREKVRIHFAHDPASSRTPVEVWERIASFIPRYHLRTWLFVSAFHRDIAVRLIFHTLDLYFGEDQESLNRGLDVFDRVKADPVFASRVKSLRLHWAYEEGDMLDLMIRIFRSTLPEFKALQDFEWIGYPEMRAEMVQMVLSTHSHLHGLGLIGWHFDAVGVSAFRNLRKFTLRAEDDDGFADMGEVRTVLDQNVGTLRHLILGAYLARHHSWDSAFQSITIKNLTHLDLVDTRISHVVLARISHAHSLQSLTLHGTFEEPVAAGVVFASDHMLDGAHVLLPQLEAFRFVLVGHDDQAALYRAVTEFLRHRTRLRRLDLGNCPWEMVLDVLPTLGALRVLGVRIANLTTHAAEALVDAVPREIAALHLTTVVSDRPLNEYARHFSAFPSLAFLHLQNTSLHRPKPNLMTERDLQLQTDIWASSARSVATALPALDFLGWHGEHYVVVRSADGSVELKELPCRRHLDCGKGVDLGGDDATWLERKDVPMDYEMPVES</sequence>
<proteinExistence type="predicted"/>
<dbReference type="InterPro" id="IPR011990">
    <property type="entry name" value="TPR-like_helical_dom_sf"/>
</dbReference>
<dbReference type="InterPro" id="IPR032675">
    <property type="entry name" value="LRR_dom_sf"/>
</dbReference>
<gene>
    <name evidence="1" type="ORF">B0H16DRAFT_1574724</name>
</gene>
<reference evidence="1" key="1">
    <citation type="submission" date="2023-03" db="EMBL/GenBank/DDBJ databases">
        <title>Massive genome expansion in bonnet fungi (Mycena s.s.) driven by repeated elements and novel gene families across ecological guilds.</title>
        <authorList>
            <consortium name="Lawrence Berkeley National Laboratory"/>
            <person name="Harder C.B."/>
            <person name="Miyauchi S."/>
            <person name="Viragh M."/>
            <person name="Kuo A."/>
            <person name="Thoen E."/>
            <person name="Andreopoulos B."/>
            <person name="Lu D."/>
            <person name="Skrede I."/>
            <person name="Drula E."/>
            <person name="Henrissat B."/>
            <person name="Morin E."/>
            <person name="Kohler A."/>
            <person name="Barry K."/>
            <person name="LaButti K."/>
            <person name="Morin E."/>
            <person name="Salamov A."/>
            <person name="Lipzen A."/>
            <person name="Mereny Z."/>
            <person name="Hegedus B."/>
            <person name="Baldrian P."/>
            <person name="Stursova M."/>
            <person name="Weitz H."/>
            <person name="Taylor A."/>
            <person name="Grigoriev I.V."/>
            <person name="Nagy L.G."/>
            <person name="Martin F."/>
            <person name="Kauserud H."/>
        </authorList>
    </citation>
    <scope>NUCLEOTIDE SEQUENCE</scope>
    <source>
        <strain evidence="1">CBHHK182m</strain>
    </source>
</reference>
<keyword evidence="2" id="KW-1185">Reference proteome</keyword>
<dbReference type="SUPFAM" id="SSF52047">
    <property type="entry name" value="RNI-like"/>
    <property type="match status" value="1"/>
</dbReference>
<dbReference type="EMBL" id="JARKIB010000124">
    <property type="protein sequence ID" value="KAJ7735916.1"/>
    <property type="molecule type" value="Genomic_DNA"/>
</dbReference>
<organism evidence="1 2">
    <name type="scientific">Mycena metata</name>
    <dbReference type="NCBI Taxonomy" id="1033252"/>
    <lineage>
        <taxon>Eukaryota</taxon>
        <taxon>Fungi</taxon>
        <taxon>Dikarya</taxon>
        <taxon>Basidiomycota</taxon>
        <taxon>Agaricomycotina</taxon>
        <taxon>Agaricomycetes</taxon>
        <taxon>Agaricomycetidae</taxon>
        <taxon>Agaricales</taxon>
        <taxon>Marasmiineae</taxon>
        <taxon>Mycenaceae</taxon>
        <taxon>Mycena</taxon>
    </lineage>
</organism>
<dbReference type="Gene3D" id="3.80.10.10">
    <property type="entry name" value="Ribonuclease Inhibitor"/>
    <property type="match status" value="1"/>
</dbReference>
<comment type="caution">
    <text evidence="1">The sequence shown here is derived from an EMBL/GenBank/DDBJ whole genome shotgun (WGS) entry which is preliminary data.</text>
</comment>
<evidence type="ECO:0000313" key="1">
    <source>
        <dbReference type="EMBL" id="KAJ7735916.1"/>
    </source>
</evidence>
<evidence type="ECO:0000313" key="2">
    <source>
        <dbReference type="Proteomes" id="UP001215598"/>
    </source>
</evidence>
<dbReference type="AlphaFoldDB" id="A0AAD7I655"/>
<dbReference type="Gene3D" id="1.25.40.10">
    <property type="entry name" value="Tetratricopeptide repeat domain"/>
    <property type="match status" value="1"/>
</dbReference>